<name>Q16AE9_ROSDO</name>
<keyword evidence="1" id="KW-0732">Signal</keyword>
<evidence type="ECO:0000256" key="1">
    <source>
        <dbReference type="SAM" id="SignalP"/>
    </source>
</evidence>
<dbReference type="STRING" id="375451.RD1_1404"/>
<evidence type="ECO:0000313" key="2">
    <source>
        <dbReference type="EMBL" id="ABG31044.1"/>
    </source>
</evidence>
<dbReference type="KEGG" id="rde:RD1_1404"/>
<dbReference type="Proteomes" id="UP000007029">
    <property type="component" value="Chromosome"/>
</dbReference>
<evidence type="ECO:0000313" key="3">
    <source>
        <dbReference type="Proteomes" id="UP000007029"/>
    </source>
</evidence>
<feature type="signal peptide" evidence="1">
    <location>
        <begin position="1"/>
        <end position="29"/>
    </location>
</feature>
<dbReference type="eggNOG" id="ENOG5032F15">
    <property type="taxonomic scope" value="Bacteria"/>
</dbReference>
<evidence type="ECO:0008006" key="4">
    <source>
        <dbReference type="Google" id="ProtNLM"/>
    </source>
</evidence>
<protein>
    <recommendedName>
        <fullName evidence="4">Lipoprotein</fullName>
    </recommendedName>
</protein>
<sequence length="133" mass="13854">MKGMLPMSKYRSIVIATAFVFAGSTAALASCDGSLGRGWAGGNGKGSYEMAAGAQRCAIPFASFYSNNGNTRTPANEVSLRRAPKSGTITLSSSGIVYTPEAGFTGKDRFCTINRSSKFEGETLSGCITVTVK</sequence>
<keyword evidence="3" id="KW-1185">Reference proteome</keyword>
<accession>Q16AE9</accession>
<proteinExistence type="predicted"/>
<dbReference type="Gene3D" id="2.60.40.3440">
    <property type="match status" value="1"/>
</dbReference>
<feature type="chain" id="PRO_5004184193" description="Lipoprotein" evidence="1">
    <location>
        <begin position="30"/>
        <end position="133"/>
    </location>
</feature>
<dbReference type="EMBL" id="CP000362">
    <property type="protein sequence ID" value="ABG31044.1"/>
    <property type="molecule type" value="Genomic_DNA"/>
</dbReference>
<organism evidence="2 3">
    <name type="scientific">Roseobacter denitrificans (strain ATCC 33942 / OCh 114)</name>
    <name type="common">Erythrobacter sp. (strain OCh 114)</name>
    <name type="synonym">Roseobacter denitrificans</name>
    <dbReference type="NCBI Taxonomy" id="375451"/>
    <lineage>
        <taxon>Bacteria</taxon>
        <taxon>Pseudomonadati</taxon>
        <taxon>Pseudomonadota</taxon>
        <taxon>Alphaproteobacteria</taxon>
        <taxon>Rhodobacterales</taxon>
        <taxon>Roseobacteraceae</taxon>
        <taxon>Roseobacter</taxon>
    </lineage>
</organism>
<reference evidence="2 3" key="1">
    <citation type="journal article" date="2007" name="J. Bacteriol.">
        <title>The complete genome sequence of Roseobacter denitrificans reveals a mixotrophic rather than photosynthetic metabolism.</title>
        <authorList>
            <person name="Swingley W.D."/>
            <person name="Sadekar S."/>
            <person name="Mastrian S.D."/>
            <person name="Matthies H.J."/>
            <person name="Hao J."/>
            <person name="Ramos H."/>
            <person name="Acharya C.R."/>
            <person name="Conrad A.L."/>
            <person name="Taylor H.L."/>
            <person name="Dejesa L.C."/>
            <person name="Shah M.K."/>
            <person name="O'huallachain M.E."/>
            <person name="Lince M.T."/>
            <person name="Blankenship R.E."/>
            <person name="Beatty J.T."/>
            <person name="Touchman J.W."/>
        </authorList>
    </citation>
    <scope>NUCLEOTIDE SEQUENCE [LARGE SCALE GENOMIC DNA]</scope>
    <source>
        <strain evidence="3">ATCC 33942 / OCh 114</strain>
    </source>
</reference>
<dbReference type="PROSITE" id="PS51257">
    <property type="entry name" value="PROKAR_LIPOPROTEIN"/>
    <property type="match status" value="1"/>
</dbReference>
<dbReference type="HOGENOM" id="CLU_1977984_0_0_5"/>
<gene>
    <name evidence="2" type="ordered locus">RD1_1404</name>
</gene>
<dbReference type="AlphaFoldDB" id="Q16AE9"/>